<protein>
    <submittedName>
        <fullName evidence="2">Uncharacterized protein</fullName>
    </submittedName>
</protein>
<dbReference type="RefSeq" id="WP_098392771.1">
    <property type="nucleotide sequence ID" value="NZ_NTVZ01000052.1"/>
</dbReference>
<comment type="caution">
    <text evidence="2">The sequence shown here is derived from an EMBL/GenBank/DDBJ whole genome shotgun (WGS) entry which is preliminary data.</text>
</comment>
<name>A0A9X7FY66_BACTU</name>
<dbReference type="EMBL" id="NVCO01000007">
    <property type="protein sequence ID" value="PFT50904.1"/>
    <property type="molecule type" value="Genomic_DNA"/>
</dbReference>
<feature type="region of interest" description="Disordered" evidence="1">
    <location>
        <begin position="29"/>
        <end position="50"/>
    </location>
</feature>
<accession>A0A9X7FY66</accession>
<evidence type="ECO:0000313" key="3">
    <source>
        <dbReference type="Proteomes" id="UP000226106"/>
    </source>
</evidence>
<organism evidence="2 3">
    <name type="scientific">Bacillus thuringiensis</name>
    <dbReference type="NCBI Taxonomy" id="1428"/>
    <lineage>
        <taxon>Bacteria</taxon>
        <taxon>Bacillati</taxon>
        <taxon>Bacillota</taxon>
        <taxon>Bacilli</taxon>
        <taxon>Bacillales</taxon>
        <taxon>Bacillaceae</taxon>
        <taxon>Bacillus</taxon>
        <taxon>Bacillus cereus group</taxon>
    </lineage>
</organism>
<gene>
    <name evidence="2" type="ORF">COK72_02525</name>
</gene>
<dbReference type="Proteomes" id="UP000226106">
    <property type="component" value="Unassembled WGS sequence"/>
</dbReference>
<reference evidence="2 3" key="1">
    <citation type="submission" date="2017-09" db="EMBL/GenBank/DDBJ databases">
        <title>Large-scale bioinformatics analysis of Bacillus genomes uncovers conserved roles of natural products in bacterial physiology.</title>
        <authorList>
            <consortium name="Agbiome Team Llc"/>
            <person name="Bleich R.M."/>
            <person name="Grubbs K.J."/>
            <person name="Santa Maria K.C."/>
            <person name="Allen S.E."/>
            <person name="Farag S."/>
            <person name="Shank E.A."/>
            <person name="Bowers A."/>
        </authorList>
    </citation>
    <scope>NUCLEOTIDE SEQUENCE [LARGE SCALE GENOMIC DNA]</scope>
    <source>
        <strain evidence="2 3">AFS065400</strain>
    </source>
</reference>
<proteinExistence type="predicted"/>
<evidence type="ECO:0000313" key="2">
    <source>
        <dbReference type="EMBL" id="PFT50904.1"/>
    </source>
</evidence>
<dbReference type="AlphaFoldDB" id="A0A9X7FY66"/>
<sequence>MDILLLILIEMLKTIVRETVVFGFKKLSKKRNKKTTRSLKRGGSRKKRNK</sequence>
<evidence type="ECO:0000256" key="1">
    <source>
        <dbReference type="SAM" id="MobiDB-lite"/>
    </source>
</evidence>